<dbReference type="Proteomes" id="UP000310506">
    <property type="component" value="Unassembled WGS sequence"/>
</dbReference>
<organism evidence="4 5">
    <name type="scientific">Vagococcus silagei</name>
    <dbReference type="NCBI Taxonomy" id="2508885"/>
    <lineage>
        <taxon>Bacteria</taxon>
        <taxon>Bacillati</taxon>
        <taxon>Bacillota</taxon>
        <taxon>Bacilli</taxon>
        <taxon>Lactobacillales</taxon>
        <taxon>Enterococcaceae</taxon>
        <taxon>Vagococcus</taxon>
    </lineage>
</organism>
<sequence>MNGLFLPKGPKAVLLLHAYTGTPNDVRMLARKLEKEGYTVLAPLFTGHGTMDPRDILSQNPLEWWQDARNAMQFLIDKGYQEIATFGLSLGGIFATKLMEEYQDVIVGGGSFSSPIFPSENHNIFPNFLAYCEIIFNRKGLSQEEVEFELKKLTDPLLTQLSLINDVTKDVYHGLDKIDCPVFLAQSAQDEMIEASHVYRIAEKLAHLDHEIHWYAKSTHVLTVSKDRHQFEQDMIYFLSKLAWDVTE</sequence>
<accession>A0A4S3B6J7</accession>
<keyword evidence="5" id="KW-1185">Reference proteome</keyword>
<feature type="active site" description="Charge relay system" evidence="1">
    <location>
        <position position="190"/>
    </location>
</feature>
<dbReference type="InterPro" id="IPR012354">
    <property type="entry name" value="Esterase_lipase"/>
</dbReference>
<name>A0A4S3B6J7_9ENTE</name>
<evidence type="ECO:0000259" key="3">
    <source>
        <dbReference type="Pfam" id="PF12146"/>
    </source>
</evidence>
<proteinExistence type="predicted"/>
<dbReference type="InterPro" id="IPR051044">
    <property type="entry name" value="MAG_DAG_Lipase"/>
</dbReference>
<protein>
    <submittedName>
        <fullName evidence="4">Carboxylesterase</fullName>
    </submittedName>
</protein>
<dbReference type="Pfam" id="PF12146">
    <property type="entry name" value="Hydrolase_4"/>
    <property type="match status" value="1"/>
</dbReference>
<dbReference type="AlphaFoldDB" id="A0A4S3B6J7"/>
<dbReference type="SUPFAM" id="SSF53474">
    <property type="entry name" value="alpha/beta-Hydrolases"/>
    <property type="match status" value="1"/>
</dbReference>
<comment type="caution">
    <text evidence="4">The sequence shown here is derived from an EMBL/GenBank/DDBJ whole genome shotgun (WGS) entry which is preliminary data.</text>
</comment>
<dbReference type="PANTHER" id="PTHR11614">
    <property type="entry name" value="PHOSPHOLIPASE-RELATED"/>
    <property type="match status" value="1"/>
</dbReference>
<dbReference type="Pfam" id="PF01738">
    <property type="entry name" value="DLH"/>
    <property type="match status" value="1"/>
</dbReference>
<feature type="domain" description="Serine aminopeptidase S33" evidence="3">
    <location>
        <begin position="11"/>
        <end position="132"/>
    </location>
</feature>
<dbReference type="EMBL" id="SDGV01000004">
    <property type="protein sequence ID" value="THB62007.1"/>
    <property type="molecule type" value="Genomic_DNA"/>
</dbReference>
<dbReference type="GO" id="GO:0052689">
    <property type="term" value="F:carboxylic ester hydrolase activity"/>
    <property type="evidence" value="ECO:0007669"/>
    <property type="project" value="InterPro"/>
</dbReference>
<feature type="domain" description="Dienelactone hydrolase" evidence="2">
    <location>
        <begin position="176"/>
        <end position="228"/>
    </location>
</feature>
<feature type="active site" description="Nucleophile" evidence="1">
    <location>
        <position position="89"/>
    </location>
</feature>
<dbReference type="PIRSF" id="PIRSF017388">
    <property type="entry name" value="Esterase_lipase"/>
    <property type="match status" value="1"/>
</dbReference>
<evidence type="ECO:0000313" key="5">
    <source>
        <dbReference type="Proteomes" id="UP000310506"/>
    </source>
</evidence>
<feature type="active site" description="Charge relay system" evidence="1">
    <location>
        <position position="220"/>
    </location>
</feature>
<evidence type="ECO:0000313" key="4">
    <source>
        <dbReference type="EMBL" id="THB62007.1"/>
    </source>
</evidence>
<gene>
    <name evidence="4" type="ORF">ESZ54_02030</name>
</gene>
<dbReference type="InterPro" id="IPR029058">
    <property type="entry name" value="AB_hydrolase_fold"/>
</dbReference>
<reference evidence="4 5" key="1">
    <citation type="submission" date="2019-01" db="EMBL/GenBank/DDBJ databases">
        <title>Vagococcus silagei sp. nov. isolated from brewer's grain.</title>
        <authorList>
            <person name="Guu J.-R."/>
        </authorList>
    </citation>
    <scope>NUCLEOTIDE SEQUENCE [LARGE SCALE GENOMIC DNA]</scope>
    <source>
        <strain evidence="4 5">2B-2</strain>
    </source>
</reference>
<dbReference type="InterPro" id="IPR022742">
    <property type="entry name" value="Hydrolase_4"/>
</dbReference>
<evidence type="ECO:0000259" key="2">
    <source>
        <dbReference type="Pfam" id="PF01738"/>
    </source>
</evidence>
<dbReference type="InterPro" id="IPR002925">
    <property type="entry name" value="Dienelactn_hydro"/>
</dbReference>
<evidence type="ECO:0000256" key="1">
    <source>
        <dbReference type="PIRSR" id="PIRSR017388-1"/>
    </source>
</evidence>
<dbReference type="Gene3D" id="3.40.50.1820">
    <property type="entry name" value="alpha/beta hydrolase"/>
    <property type="match status" value="1"/>
</dbReference>
<dbReference type="OrthoDB" id="9800213at2"/>
<dbReference type="RefSeq" id="WP_136136006.1">
    <property type="nucleotide sequence ID" value="NZ_SDGV01000004.1"/>
</dbReference>